<comment type="caution">
    <text evidence="1">The sequence shown here is derived from an EMBL/GenBank/DDBJ whole genome shotgun (WGS) entry which is preliminary data.</text>
</comment>
<dbReference type="STRING" id="396014.BF93_02710"/>
<dbReference type="PATRIC" id="fig|396014.3.peg.2573"/>
<dbReference type="OrthoDB" id="3831159at2"/>
<organism evidence="1 2">
    <name type="scientific">Brachybacterium phenoliresistens</name>
    <dbReference type="NCBI Taxonomy" id="396014"/>
    <lineage>
        <taxon>Bacteria</taxon>
        <taxon>Bacillati</taxon>
        <taxon>Actinomycetota</taxon>
        <taxon>Actinomycetes</taxon>
        <taxon>Micrococcales</taxon>
        <taxon>Dermabacteraceae</taxon>
        <taxon>Brachybacterium</taxon>
    </lineage>
</organism>
<dbReference type="eggNOG" id="ENOG5033HXY">
    <property type="taxonomic scope" value="Bacteria"/>
</dbReference>
<protein>
    <submittedName>
        <fullName evidence="1">Uncharacterized protein</fullName>
    </submittedName>
</protein>
<proteinExistence type="predicted"/>
<dbReference type="AlphaFoldDB" id="Z9JRY5"/>
<dbReference type="EMBL" id="JDYK01000014">
    <property type="protein sequence ID" value="EWS80541.1"/>
    <property type="molecule type" value="Genomic_DNA"/>
</dbReference>
<keyword evidence="2" id="KW-1185">Reference proteome</keyword>
<reference evidence="1 2" key="1">
    <citation type="submission" date="2014-02" db="EMBL/GenBank/DDBJ databases">
        <title>Genome sequence of Brachybacterium phenoliresistens strain W13A50.</title>
        <authorList>
            <person name="Wang X."/>
        </authorList>
    </citation>
    <scope>NUCLEOTIDE SEQUENCE [LARGE SCALE GENOMIC DNA]</scope>
    <source>
        <strain evidence="1 2">W13A50</strain>
    </source>
</reference>
<dbReference type="HOGENOM" id="CLU_2767741_0_0_11"/>
<evidence type="ECO:0000313" key="2">
    <source>
        <dbReference type="Proteomes" id="UP000023067"/>
    </source>
</evidence>
<evidence type="ECO:0000313" key="1">
    <source>
        <dbReference type="EMBL" id="EWS80541.1"/>
    </source>
</evidence>
<accession>Z9JRY5</accession>
<sequence>MTPVPRSDSFSWAYRAWFRIRLVLLHVMGPATLDPAHDPRARLKRDYARRRALDEQRRREAFIRKSWGD</sequence>
<name>Z9JRY5_9MICO</name>
<dbReference type="RefSeq" id="WP_038373189.1">
    <property type="nucleotide sequence ID" value="NZ_BAAAOW010000002.1"/>
</dbReference>
<dbReference type="Proteomes" id="UP000023067">
    <property type="component" value="Unassembled WGS sequence"/>
</dbReference>
<gene>
    <name evidence="1" type="ORF">BF93_02710</name>
</gene>